<evidence type="ECO:0000256" key="3">
    <source>
        <dbReference type="ARBA" id="ARBA00022737"/>
    </source>
</evidence>
<keyword evidence="2" id="KW-0479">Metal-binding</keyword>
<dbReference type="Gene3D" id="1.10.1060.10">
    <property type="entry name" value="Alpha-helical ferredoxin"/>
    <property type="match status" value="1"/>
</dbReference>
<evidence type="ECO:0000313" key="8">
    <source>
        <dbReference type="Proteomes" id="UP001231362"/>
    </source>
</evidence>
<feature type="domain" description="4Fe-4S ferredoxin-type" evidence="6">
    <location>
        <begin position="5"/>
        <end position="34"/>
    </location>
</feature>
<comment type="caution">
    <text evidence="7">The sequence shown here is derived from an EMBL/GenBank/DDBJ whole genome shotgun (WGS) entry which is preliminary data.</text>
</comment>
<dbReference type="RefSeq" id="WP_307149100.1">
    <property type="nucleotide sequence ID" value="NZ_JAUSTU010000003.1"/>
</dbReference>
<accession>A0ABT9V0M2</accession>
<evidence type="ECO:0000256" key="1">
    <source>
        <dbReference type="ARBA" id="ARBA00022485"/>
    </source>
</evidence>
<evidence type="ECO:0000256" key="4">
    <source>
        <dbReference type="ARBA" id="ARBA00023004"/>
    </source>
</evidence>
<keyword evidence="3" id="KW-0677">Repeat</keyword>
<organism evidence="7 8">
    <name type="scientific">Anoxybacillus andreesenii</name>
    <dbReference type="NCBI Taxonomy" id="1325932"/>
    <lineage>
        <taxon>Bacteria</taxon>
        <taxon>Bacillati</taxon>
        <taxon>Bacillota</taxon>
        <taxon>Bacilli</taxon>
        <taxon>Bacillales</taxon>
        <taxon>Anoxybacillaceae</taxon>
        <taxon>Anoxybacillus</taxon>
    </lineage>
</organism>
<dbReference type="InterPro" id="IPR017900">
    <property type="entry name" value="4Fe4S_Fe_S_CS"/>
</dbReference>
<dbReference type="Pfam" id="PF02754">
    <property type="entry name" value="CCG"/>
    <property type="match status" value="2"/>
</dbReference>
<dbReference type="InterPro" id="IPR017753">
    <property type="entry name" value="G3P_DH_GlpC_su"/>
</dbReference>
<dbReference type="PANTHER" id="PTHR32479">
    <property type="entry name" value="GLYCOLATE OXIDASE IRON-SULFUR SUBUNIT"/>
    <property type="match status" value="1"/>
</dbReference>
<evidence type="ECO:0000313" key="7">
    <source>
        <dbReference type="EMBL" id="MDQ0154489.1"/>
    </source>
</evidence>
<dbReference type="EC" id="1.1.5.3" evidence="7"/>
<dbReference type="PANTHER" id="PTHR32479:SF19">
    <property type="entry name" value="ANAEROBIC GLYCEROL-3-PHOSPHATE DEHYDROGENASE SUBUNIT C"/>
    <property type="match status" value="1"/>
</dbReference>
<sequence>MHSFAYPESTFDKCLKCNACVVSCPVSNATLDFGGPKHLGPELKRLIENQEVIDDHRIELCTLCGNCDLSCPENVHVSTLTAMAKAVHAEKEGMKFRDFVLSNAEFVGKVASAFGPITNIAMKMKPVRLIMEGVMGIPAERQFPEYRFNNFNKRYKKKTATTKRKVAYYVGCYATYNAPDVADAFVKVMEYNGIEVVKPDQKCCGVPMFANGKMEQGLKNANYNINNLLEYTRQGYDVVVTCTSCTLVLKKEYVSFLQSEGAYELAEHVYDADEYLRMLHAEGELNTDFAPMNVRAGYYAPCHLKSQGIGNPAMDVLELIPGYEIQDVAAGCCGQCGTFGFKKEKYEVSMAIGKPMAEAVAETNAEYTVTECGMCKNQLDQLTDKEVLHPMQILAEAYERYTEAH</sequence>
<dbReference type="InterPro" id="IPR004017">
    <property type="entry name" value="Cys_rich_dom"/>
</dbReference>
<proteinExistence type="predicted"/>
<dbReference type="GO" id="GO:0004368">
    <property type="term" value="F:glycerol-3-phosphate dehydrogenase (quinone) activity"/>
    <property type="evidence" value="ECO:0007669"/>
    <property type="project" value="UniProtKB-EC"/>
</dbReference>
<dbReference type="EMBL" id="JAUSTU010000003">
    <property type="protein sequence ID" value="MDQ0154489.1"/>
    <property type="molecule type" value="Genomic_DNA"/>
</dbReference>
<dbReference type="Proteomes" id="UP001231362">
    <property type="component" value="Unassembled WGS sequence"/>
</dbReference>
<reference evidence="7 8" key="1">
    <citation type="submission" date="2023-07" db="EMBL/GenBank/DDBJ databases">
        <title>Genomic Encyclopedia of Type Strains, Phase IV (KMG-IV): sequencing the most valuable type-strain genomes for metagenomic binning, comparative biology and taxonomic classification.</title>
        <authorList>
            <person name="Goeker M."/>
        </authorList>
    </citation>
    <scope>NUCLEOTIDE SEQUENCE [LARGE SCALE GENOMIC DNA]</scope>
    <source>
        <strain evidence="7 8">DSM 23948</strain>
    </source>
</reference>
<feature type="domain" description="4Fe-4S ferredoxin-type" evidence="6">
    <location>
        <begin position="49"/>
        <end position="81"/>
    </location>
</feature>
<dbReference type="NCBIfam" id="NF008369">
    <property type="entry name" value="PRK11168.1"/>
    <property type="match status" value="1"/>
</dbReference>
<dbReference type="PROSITE" id="PS00198">
    <property type="entry name" value="4FE4S_FER_1"/>
    <property type="match status" value="1"/>
</dbReference>
<dbReference type="InterPro" id="IPR009051">
    <property type="entry name" value="Helical_ferredxn"/>
</dbReference>
<keyword evidence="5" id="KW-0411">Iron-sulfur</keyword>
<dbReference type="InterPro" id="IPR017896">
    <property type="entry name" value="4Fe4S_Fe-S-bd"/>
</dbReference>
<dbReference type="Pfam" id="PF13183">
    <property type="entry name" value="Fer4_8"/>
    <property type="match status" value="1"/>
</dbReference>
<dbReference type="NCBIfam" id="TIGR03379">
    <property type="entry name" value="glycerol3P_GlpC"/>
    <property type="match status" value="1"/>
</dbReference>
<evidence type="ECO:0000256" key="5">
    <source>
        <dbReference type="ARBA" id="ARBA00023014"/>
    </source>
</evidence>
<gene>
    <name evidence="7" type="ORF">J2S07_000793</name>
</gene>
<dbReference type="PROSITE" id="PS51379">
    <property type="entry name" value="4FE4S_FER_2"/>
    <property type="match status" value="2"/>
</dbReference>
<keyword evidence="4" id="KW-0408">Iron</keyword>
<evidence type="ECO:0000259" key="6">
    <source>
        <dbReference type="PROSITE" id="PS51379"/>
    </source>
</evidence>
<evidence type="ECO:0000256" key="2">
    <source>
        <dbReference type="ARBA" id="ARBA00022723"/>
    </source>
</evidence>
<dbReference type="SUPFAM" id="SSF46548">
    <property type="entry name" value="alpha-helical ferredoxin"/>
    <property type="match status" value="1"/>
</dbReference>
<keyword evidence="1" id="KW-0004">4Fe-4S</keyword>
<keyword evidence="7" id="KW-0560">Oxidoreductase</keyword>
<name>A0ABT9V0M2_9BACL</name>
<keyword evidence="8" id="KW-1185">Reference proteome</keyword>
<protein>
    <submittedName>
        <fullName evidence="7">Glycerol-3-phosphate dehydrogenase subunit C</fullName>
        <ecNumber evidence="7">1.1.5.3</ecNumber>
    </submittedName>
</protein>